<dbReference type="eggNOG" id="COG4585">
    <property type="taxonomic scope" value="Bacteria"/>
</dbReference>
<dbReference type="GO" id="GO:0016020">
    <property type="term" value="C:membrane"/>
    <property type="evidence" value="ECO:0007669"/>
    <property type="project" value="InterPro"/>
</dbReference>
<evidence type="ECO:0000256" key="4">
    <source>
        <dbReference type="ARBA" id="ARBA00012438"/>
    </source>
</evidence>
<evidence type="ECO:0000259" key="18">
    <source>
        <dbReference type="PROSITE" id="PS50109"/>
    </source>
</evidence>
<evidence type="ECO:0000256" key="1">
    <source>
        <dbReference type="ARBA" id="ARBA00000085"/>
    </source>
</evidence>
<keyword evidence="11" id="KW-0408">Iron</keyword>
<comment type="cofactor">
    <cofactor evidence="2">
        <name>[4Fe-4S] cluster</name>
        <dbReference type="ChEBI" id="CHEBI:49883"/>
    </cofactor>
</comment>
<comment type="subcellular location">
    <subcellularLocation>
        <location evidence="3">Cytoplasm</location>
    </subcellularLocation>
</comment>
<keyword evidence="20" id="KW-1185">Reference proteome</keyword>
<evidence type="ECO:0000256" key="10">
    <source>
        <dbReference type="ARBA" id="ARBA00022777"/>
    </source>
</evidence>
<evidence type="ECO:0000256" key="6">
    <source>
        <dbReference type="ARBA" id="ARBA00022485"/>
    </source>
</evidence>
<organism evidence="19 20">
    <name type="scientific">Asticcacaulis excentricus (strain ATCC 15261 / DSM 4724 / KCTC 12464 / NCIMB 9791 / VKM B-1370 / CB 48)</name>
    <dbReference type="NCBI Taxonomy" id="573065"/>
    <lineage>
        <taxon>Bacteria</taxon>
        <taxon>Pseudomonadati</taxon>
        <taxon>Pseudomonadota</taxon>
        <taxon>Alphaproteobacteria</taxon>
        <taxon>Caulobacterales</taxon>
        <taxon>Caulobacteraceae</taxon>
        <taxon>Asticcacaulis</taxon>
    </lineage>
</organism>
<dbReference type="PROSITE" id="PS50109">
    <property type="entry name" value="HIS_KIN"/>
    <property type="match status" value="1"/>
</dbReference>
<evidence type="ECO:0000256" key="8">
    <source>
        <dbReference type="ARBA" id="ARBA00022679"/>
    </source>
</evidence>
<keyword evidence="8" id="KW-0808">Transferase</keyword>
<dbReference type="RefSeq" id="WP_013480626.1">
    <property type="nucleotide sequence ID" value="NC_014817.1"/>
</dbReference>
<dbReference type="PRINTS" id="PR00344">
    <property type="entry name" value="BCTRLSENSOR"/>
</dbReference>
<feature type="transmembrane region" description="Helical" evidence="17">
    <location>
        <begin position="317"/>
        <end position="335"/>
    </location>
</feature>
<feature type="transmembrane region" description="Helical" evidence="17">
    <location>
        <begin position="379"/>
        <end position="397"/>
    </location>
</feature>
<dbReference type="CDD" id="cd16917">
    <property type="entry name" value="HATPase_UhpB-NarQ-NarX-like"/>
    <property type="match status" value="1"/>
</dbReference>
<keyword evidence="12" id="KW-0902">Two-component regulatory system</keyword>
<keyword evidence="17" id="KW-0812">Transmembrane</keyword>
<keyword evidence="16" id="KW-0175">Coiled coil</keyword>
<dbReference type="Proteomes" id="UP000001492">
    <property type="component" value="Chromosome 2"/>
</dbReference>
<evidence type="ECO:0000256" key="5">
    <source>
        <dbReference type="ARBA" id="ARBA00017322"/>
    </source>
</evidence>
<accession>E8RTI4</accession>
<dbReference type="PANTHER" id="PTHR24421">
    <property type="entry name" value="NITRATE/NITRITE SENSOR PROTEIN NARX-RELATED"/>
    <property type="match status" value="1"/>
</dbReference>
<evidence type="ECO:0000256" key="16">
    <source>
        <dbReference type="SAM" id="Coils"/>
    </source>
</evidence>
<dbReference type="HOGENOM" id="CLU_014388_2_0_5"/>
<dbReference type="EMBL" id="CP002396">
    <property type="protein sequence ID" value="ADU14805.1"/>
    <property type="molecule type" value="Genomic_DNA"/>
</dbReference>
<sequence>MFRLTIAAPWTHLCRALCWALVAQIVFWGLLFTFARKPLPSETTEPYRVREVYMRAVDGLTPQAFPLNQMTLLPDGMTPMPDDFANVCVRGATFPAYQISFLLRPQPDRGFEALFLPVIRDNYAVYLNGHLLTMPRGQLGFPSSHDGSRPQLLSLTPDMLRSGENRVDILAVANGCQPHMKGVLFGPETDLRQLQDHRLMTTFGMPLITVIAATLLSMIAAALLPISGYNRLFLSVALFMAALAVRGASFMWYGSVLPDALHDTLLSIISGLTMGATAYFLKNWTSAPDRHTPIIIGVTLADVALLLIGWAAKQSGLPTVTETVLILVCSAYFLRRMWALAKSQPQLLLRSFPFLSIGLVTTLYDLYHGLFGLARPLTAGLYFPFVIIAGIAIDLVTRGFELYGTAEEQRDDLARQVRDREAEIRDSYARLQEQEQLNAVNAERQRLIRDMHDGVGGHLVSLLMQLKLGPVPAETMRINIQAAVDDLRLIIDSMDSMGDSLEVGLAIFRERMRPRLQVVGVELNWRNALEAEPRGYRPNEILNIYRILQEGVTNALKHAQPKTIDLNLRADPDQPGWLILTLSDDGVGFATDERASAGRGLSHLRRRAQMIGGRIDIVSAPGSGTTIRLYVPPPASERALSDAISSPSSSL</sequence>
<evidence type="ECO:0000256" key="14">
    <source>
        <dbReference type="ARBA" id="ARBA00024827"/>
    </source>
</evidence>
<keyword evidence="10 19" id="KW-0418">Kinase</keyword>
<evidence type="ECO:0000256" key="15">
    <source>
        <dbReference type="ARBA" id="ARBA00030800"/>
    </source>
</evidence>
<keyword evidence="17" id="KW-0472">Membrane</keyword>
<dbReference type="InterPro" id="IPR011712">
    <property type="entry name" value="Sig_transdc_His_kin_sub3_dim/P"/>
</dbReference>
<evidence type="ECO:0000256" key="11">
    <source>
        <dbReference type="ARBA" id="ARBA00023004"/>
    </source>
</evidence>
<feature type="transmembrane region" description="Helical" evidence="17">
    <location>
        <begin position="265"/>
        <end position="281"/>
    </location>
</feature>
<dbReference type="GO" id="GO:0046872">
    <property type="term" value="F:metal ion binding"/>
    <property type="evidence" value="ECO:0007669"/>
    <property type="project" value="UniProtKB-KW"/>
</dbReference>
<dbReference type="Pfam" id="PF02518">
    <property type="entry name" value="HATPase_c"/>
    <property type="match status" value="1"/>
</dbReference>
<dbReference type="AlphaFoldDB" id="E8RTI4"/>
<evidence type="ECO:0000313" key="20">
    <source>
        <dbReference type="Proteomes" id="UP000001492"/>
    </source>
</evidence>
<dbReference type="STRING" id="573065.Astex_3170"/>
<dbReference type="InterPro" id="IPR004358">
    <property type="entry name" value="Sig_transdc_His_kin-like_C"/>
</dbReference>
<evidence type="ECO:0000313" key="19">
    <source>
        <dbReference type="EMBL" id="ADU14805.1"/>
    </source>
</evidence>
<evidence type="ECO:0000256" key="9">
    <source>
        <dbReference type="ARBA" id="ARBA00022723"/>
    </source>
</evidence>
<keyword evidence="13" id="KW-0411">Iron-sulfur</keyword>
<keyword evidence="7" id="KW-0963">Cytoplasm</keyword>
<reference evidence="20" key="1">
    <citation type="submission" date="2010-12" db="EMBL/GenBank/DDBJ databases">
        <title>Complete sequence of chromosome 2 of Asticcacaulis excentricus CB 48.</title>
        <authorList>
            <consortium name="US DOE Joint Genome Institute"/>
            <person name="Lucas S."/>
            <person name="Copeland A."/>
            <person name="Lapidus A."/>
            <person name="Cheng J.-F."/>
            <person name="Bruce D."/>
            <person name="Goodwin L."/>
            <person name="Pitluck S."/>
            <person name="Teshima H."/>
            <person name="Davenport K."/>
            <person name="Detter J.C."/>
            <person name="Han C."/>
            <person name="Tapia R."/>
            <person name="Land M."/>
            <person name="Hauser L."/>
            <person name="Jeffries C."/>
            <person name="Kyrpides N."/>
            <person name="Ivanova N."/>
            <person name="Ovchinnikova G."/>
            <person name="Brun Y.V."/>
            <person name="Woyke T."/>
        </authorList>
    </citation>
    <scope>NUCLEOTIDE SEQUENCE [LARGE SCALE GENOMIC DNA]</scope>
    <source>
        <strain evidence="20">ATCC 15261 / DSM 4724 / KCTC 12464 / NCIMB 9791 / VKM B-1370 / CB 48</strain>
    </source>
</reference>
<gene>
    <name evidence="19" type="ordered locus">Astex_3170</name>
</gene>
<dbReference type="SMART" id="SM00387">
    <property type="entry name" value="HATPase_c"/>
    <property type="match status" value="1"/>
</dbReference>
<feature type="coiled-coil region" evidence="16">
    <location>
        <begin position="403"/>
        <end position="450"/>
    </location>
</feature>
<keyword evidence="9" id="KW-0479">Metal-binding</keyword>
<evidence type="ECO:0000256" key="12">
    <source>
        <dbReference type="ARBA" id="ARBA00023012"/>
    </source>
</evidence>
<comment type="function">
    <text evidence="14">Member of the two-component regulatory system NreB/NreC involved in the control of dissimilatory nitrate/nitrite reduction in response to oxygen. NreB functions as a direct oxygen sensor histidine kinase which is autophosphorylated, in the absence of oxygen, probably at the conserved histidine residue, and transfers its phosphate group probably to a conserved aspartate residue of NreC. NreB/NreC activates the expression of the nitrate (narGHJI) and nitrite (nir) reductase operons, as well as the putative nitrate transporter gene narT.</text>
</comment>
<feature type="domain" description="Histidine kinase" evidence="18">
    <location>
        <begin position="544"/>
        <end position="635"/>
    </location>
</feature>
<evidence type="ECO:0000256" key="17">
    <source>
        <dbReference type="SAM" id="Phobius"/>
    </source>
</evidence>
<dbReference type="OrthoDB" id="9797605at2"/>
<feature type="transmembrane region" description="Helical" evidence="17">
    <location>
        <begin position="232"/>
        <end position="253"/>
    </location>
</feature>
<dbReference type="GO" id="GO:0005737">
    <property type="term" value="C:cytoplasm"/>
    <property type="evidence" value="ECO:0007669"/>
    <property type="project" value="UniProtKB-SubCell"/>
</dbReference>
<dbReference type="InterPro" id="IPR036890">
    <property type="entry name" value="HATPase_C_sf"/>
</dbReference>
<dbReference type="Gene3D" id="1.20.5.1930">
    <property type="match status" value="1"/>
</dbReference>
<protein>
    <recommendedName>
        <fullName evidence="5">Oxygen sensor histidine kinase NreB</fullName>
        <ecNumber evidence="4">2.7.13.3</ecNumber>
    </recommendedName>
    <alternativeName>
        <fullName evidence="15">Nitrogen regulation protein B</fullName>
    </alternativeName>
</protein>
<dbReference type="Gene3D" id="3.30.565.10">
    <property type="entry name" value="Histidine kinase-like ATPase, C-terminal domain"/>
    <property type="match status" value="1"/>
</dbReference>
<dbReference type="EC" id="2.7.13.3" evidence="4"/>
<dbReference type="SUPFAM" id="SSF55874">
    <property type="entry name" value="ATPase domain of HSP90 chaperone/DNA topoisomerase II/histidine kinase"/>
    <property type="match status" value="1"/>
</dbReference>
<dbReference type="GO" id="GO:0051539">
    <property type="term" value="F:4 iron, 4 sulfur cluster binding"/>
    <property type="evidence" value="ECO:0007669"/>
    <property type="project" value="UniProtKB-KW"/>
</dbReference>
<dbReference type="Pfam" id="PF07730">
    <property type="entry name" value="HisKA_3"/>
    <property type="match status" value="1"/>
</dbReference>
<feature type="transmembrane region" description="Helical" evidence="17">
    <location>
        <begin position="12"/>
        <end position="35"/>
    </location>
</feature>
<keyword evidence="6" id="KW-0004">4Fe-4S</keyword>
<evidence type="ECO:0000256" key="3">
    <source>
        <dbReference type="ARBA" id="ARBA00004496"/>
    </source>
</evidence>
<evidence type="ECO:0000256" key="13">
    <source>
        <dbReference type="ARBA" id="ARBA00023014"/>
    </source>
</evidence>
<evidence type="ECO:0000256" key="2">
    <source>
        <dbReference type="ARBA" id="ARBA00001966"/>
    </source>
</evidence>
<dbReference type="GO" id="GO:0046983">
    <property type="term" value="F:protein dimerization activity"/>
    <property type="evidence" value="ECO:0007669"/>
    <property type="project" value="InterPro"/>
</dbReference>
<proteinExistence type="predicted"/>
<name>E8RTI4_ASTEC</name>
<feature type="transmembrane region" description="Helical" evidence="17">
    <location>
        <begin position="293"/>
        <end position="311"/>
    </location>
</feature>
<dbReference type="InterPro" id="IPR005467">
    <property type="entry name" value="His_kinase_dom"/>
</dbReference>
<dbReference type="GO" id="GO:0000155">
    <property type="term" value="F:phosphorelay sensor kinase activity"/>
    <property type="evidence" value="ECO:0007669"/>
    <property type="project" value="InterPro"/>
</dbReference>
<dbReference type="KEGG" id="aex:Astex_3170"/>
<keyword evidence="17" id="KW-1133">Transmembrane helix</keyword>
<comment type="catalytic activity">
    <reaction evidence="1">
        <text>ATP + protein L-histidine = ADP + protein N-phospho-L-histidine.</text>
        <dbReference type="EC" id="2.7.13.3"/>
    </reaction>
</comment>
<evidence type="ECO:0000256" key="7">
    <source>
        <dbReference type="ARBA" id="ARBA00022490"/>
    </source>
</evidence>
<dbReference type="InterPro" id="IPR050482">
    <property type="entry name" value="Sensor_HK_TwoCompSys"/>
</dbReference>
<dbReference type="InterPro" id="IPR003594">
    <property type="entry name" value="HATPase_dom"/>
</dbReference>
<feature type="transmembrane region" description="Helical" evidence="17">
    <location>
        <begin position="347"/>
        <end position="367"/>
    </location>
</feature>
<feature type="transmembrane region" description="Helical" evidence="17">
    <location>
        <begin position="203"/>
        <end position="225"/>
    </location>
</feature>